<reference evidence="2" key="1">
    <citation type="journal article" date="2019" name="Int. J. Syst. Evol. Microbiol.">
        <title>The Global Catalogue of Microorganisms (GCM) 10K type strain sequencing project: providing services to taxonomists for standard genome sequencing and annotation.</title>
        <authorList>
            <consortium name="The Broad Institute Genomics Platform"/>
            <consortium name="The Broad Institute Genome Sequencing Center for Infectious Disease"/>
            <person name="Wu L."/>
            <person name="Ma J."/>
        </authorList>
    </citation>
    <scope>NUCLEOTIDE SEQUENCE [LARGE SCALE GENOMIC DNA]</scope>
    <source>
        <strain evidence="2">ICMP 257</strain>
    </source>
</reference>
<protein>
    <submittedName>
        <fullName evidence="1">Uncharacterized protein</fullName>
    </submittedName>
</protein>
<dbReference type="EMBL" id="JBHSJE010000020">
    <property type="protein sequence ID" value="MFC4983619.1"/>
    <property type="molecule type" value="Genomic_DNA"/>
</dbReference>
<accession>A0ABV9VKL0</accession>
<name>A0ABV9VKL0_STRAZ</name>
<evidence type="ECO:0000313" key="1">
    <source>
        <dbReference type="EMBL" id="MFC4983619.1"/>
    </source>
</evidence>
<evidence type="ECO:0000313" key="2">
    <source>
        <dbReference type="Proteomes" id="UP001595908"/>
    </source>
</evidence>
<proteinExistence type="predicted"/>
<organism evidence="1 2">
    <name type="scientific">Streptomyces atroolivaceus</name>
    <dbReference type="NCBI Taxonomy" id="66869"/>
    <lineage>
        <taxon>Bacteria</taxon>
        <taxon>Bacillati</taxon>
        <taxon>Actinomycetota</taxon>
        <taxon>Actinomycetes</taxon>
        <taxon>Kitasatosporales</taxon>
        <taxon>Streptomycetaceae</taxon>
        <taxon>Streptomyces</taxon>
    </lineage>
</organism>
<dbReference type="Proteomes" id="UP001595908">
    <property type="component" value="Unassembled WGS sequence"/>
</dbReference>
<keyword evidence="2" id="KW-1185">Reference proteome</keyword>
<gene>
    <name evidence="1" type="ORF">ACFPL4_35780</name>
</gene>
<comment type="caution">
    <text evidence="1">The sequence shown here is derived from an EMBL/GenBank/DDBJ whole genome shotgun (WGS) entry which is preliminary data.</text>
</comment>
<sequence>MRRWNEVIAPIAEHATAQRIMIYTHDSALRPELEKRIGAAGVGAVLKGHPNWVDTVGWEEPAPPASGNYASWQDKLNRYGSPAVSVPPATTWTKEFSSWLSGKCL</sequence>